<keyword evidence="11" id="KW-1185">Reference proteome</keyword>
<keyword evidence="5 9" id="KW-0653">Protein transport</keyword>
<evidence type="ECO:0000313" key="10">
    <source>
        <dbReference type="EMBL" id="KAF9526094.1"/>
    </source>
</evidence>
<comment type="function">
    <text evidence="9">Functions as a component of the nuclear pore complex (NPC).</text>
</comment>
<gene>
    <name evidence="10" type="ORF">CPB83DRAFT_817494</name>
</gene>
<evidence type="ECO:0000256" key="3">
    <source>
        <dbReference type="ARBA" id="ARBA00022448"/>
    </source>
</evidence>
<protein>
    <recommendedName>
        <fullName evidence="9">Nuclear pore complex protein Nup85</fullName>
    </recommendedName>
</protein>
<evidence type="ECO:0000256" key="6">
    <source>
        <dbReference type="ARBA" id="ARBA00023010"/>
    </source>
</evidence>
<organism evidence="10 11">
    <name type="scientific">Crepidotus variabilis</name>
    <dbReference type="NCBI Taxonomy" id="179855"/>
    <lineage>
        <taxon>Eukaryota</taxon>
        <taxon>Fungi</taxon>
        <taxon>Dikarya</taxon>
        <taxon>Basidiomycota</taxon>
        <taxon>Agaricomycotina</taxon>
        <taxon>Agaricomycetes</taxon>
        <taxon>Agaricomycetidae</taxon>
        <taxon>Agaricales</taxon>
        <taxon>Agaricineae</taxon>
        <taxon>Crepidotaceae</taxon>
        <taxon>Crepidotus</taxon>
    </lineage>
</organism>
<evidence type="ECO:0000256" key="7">
    <source>
        <dbReference type="ARBA" id="ARBA00023132"/>
    </source>
</evidence>
<dbReference type="GO" id="GO:0017056">
    <property type="term" value="F:structural constituent of nuclear pore"/>
    <property type="evidence" value="ECO:0007669"/>
    <property type="project" value="TreeGrafter"/>
</dbReference>
<dbReference type="GO" id="GO:0031080">
    <property type="term" value="C:nuclear pore outer ring"/>
    <property type="evidence" value="ECO:0007669"/>
    <property type="project" value="TreeGrafter"/>
</dbReference>
<dbReference type="EMBL" id="MU157875">
    <property type="protein sequence ID" value="KAF9526094.1"/>
    <property type="molecule type" value="Genomic_DNA"/>
</dbReference>
<dbReference type="Pfam" id="PF07575">
    <property type="entry name" value="Nucleopor_Nup85"/>
    <property type="match status" value="1"/>
</dbReference>
<dbReference type="AlphaFoldDB" id="A0A9P6EBQ3"/>
<dbReference type="InterPro" id="IPR011502">
    <property type="entry name" value="Nucleoporin_Nup85"/>
</dbReference>
<evidence type="ECO:0000313" key="11">
    <source>
        <dbReference type="Proteomes" id="UP000807306"/>
    </source>
</evidence>
<dbReference type="Proteomes" id="UP000807306">
    <property type="component" value="Unassembled WGS sequence"/>
</dbReference>
<reference evidence="10" key="1">
    <citation type="submission" date="2020-11" db="EMBL/GenBank/DDBJ databases">
        <authorList>
            <consortium name="DOE Joint Genome Institute"/>
            <person name="Ahrendt S."/>
            <person name="Riley R."/>
            <person name="Andreopoulos W."/>
            <person name="Labutti K."/>
            <person name="Pangilinan J."/>
            <person name="Ruiz-Duenas F.J."/>
            <person name="Barrasa J.M."/>
            <person name="Sanchez-Garcia M."/>
            <person name="Camarero S."/>
            <person name="Miyauchi S."/>
            <person name="Serrano A."/>
            <person name="Linde D."/>
            <person name="Babiker R."/>
            <person name="Drula E."/>
            <person name="Ayuso-Fernandez I."/>
            <person name="Pacheco R."/>
            <person name="Padilla G."/>
            <person name="Ferreira P."/>
            <person name="Barriuso J."/>
            <person name="Kellner H."/>
            <person name="Castanera R."/>
            <person name="Alfaro M."/>
            <person name="Ramirez L."/>
            <person name="Pisabarro A.G."/>
            <person name="Kuo A."/>
            <person name="Tritt A."/>
            <person name="Lipzen A."/>
            <person name="He G."/>
            <person name="Yan M."/>
            <person name="Ng V."/>
            <person name="Cullen D."/>
            <person name="Martin F."/>
            <person name="Rosso M.-N."/>
            <person name="Henrissat B."/>
            <person name="Hibbett D."/>
            <person name="Martinez A.T."/>
            <person name="Grigoriev I.V."/>
        </authorList>
    </citation>
    <scope>NUCLEOTIDE SEQUENCE</scope>
    <source>
        <strain evidence="10">CBS 506.95</strain>
    </source>
</reference>
<evidence type="ECO:0000256" key="8">
    <source>
        <dbReference type="ARBA" id="ARBA00023242"/>
    </source>
</evidence>
<keyword evidence="8 9" id="KW-0539">Nucleus</keyword>
<dbReference type="GO" id="GO:0031965">
    <property type="term" value="C:nuclear membrane"/>
    <property type="evidence" value="ECO:0007669"/>
    <property type="project" value="UniProtKB-UniRule"/>
</dbReference>
<dbReference type="GO" id="GO:0006406">
    <property type="term" value="P:mRNA export from nucleus"/>
    <property type="evidence" value="ECO:0007669"/>
    <property type="project" value="TreeGrafter"/>
</dbReference>
<dbReference type="OrthoDB" id="17644at2759"/>
<evidence type="ECO:0000256" key="4">
    <source>
        <dbReference type="ARBA" id="ARBA00022816"/>
    </source>
</evidence>
<keyword evidence="7 9" id="KW-0906">Nuclear pore complex</keyword>
<comment type="caution">
    <text evidence="10">The sequence shown here is derived from an EMBL/GenBank/DDBJ whole genome shotgun (WGS) entry which is preliminary data.</text>
</comment>
<evidence type="ECO:0000256" key="1">
    <source>
        <dbReference type="ARBA" id="ARBA00004567"/>
    </source>
</evidence>
<dbReference type="GO" id="GO:0045893">
    <property type="term" value="P:positive regulation of DNA-templated transcription"/>
    <property type="evidence" value="ECO:0007669"/>
    <property type="project" value="TreeGrafter"/>
</dbReference>
<evidence type="ECO:0000256" key="9">
    <source>
        <dbReference type="RuleBase" id="RU365073"/>
    </source>
</evidence>
<dbReference type="PANTHER" id="PTHR13373:SF21">
    <property type="entry name" value="NUCLEAR PORE COMPLEX PROTEIN NUP85"/>
    <property type="match status" value="1"/>
</dbReference>
<sequence length="716" mass="80931">MATNSNLNLAPPLVEFGKFEDLVTTGQTISSTVSPADNSFAVFMKNLVRSLPSGVDHHDGEDEQPIYFASRQAVPSSERRLFLTDTLLIFTAFRNLLKSAPNRESNWVQSDAFVGMTRKLAIDYVNFIKECWVHASQPIPRPGGLQYSSDHYRSLYTCFSLFVVLFLPEPGDEGAPLADELVEWLNTHFIEPSTEEGDSLSALDKPWEDEIFWPYLTRAILRGLSKASLFFLGALQQHPSDNLQRLTSTLIPLIETQPRLVNFAAEKDFAYAMRRWSDKVKALRIDMDRVPENDRFDEFDNWWDRLGDIVGILEGRSEVLQRVCEELGADWKEICVAWSVFVDPRLRRQDLPDVVAQVISELPPDPTDKEDMIHAALFSGQAVEALQHACQLDPWLSAHLADLMESLELVDSCLDEDSSLSLRDEYILTYADYLHSDPALWRVTVDYMYSCGDVGKSRGDEILLRVPLQLHEQNSDVKVNSRIRAGEIVGVLKDVNATCLEYQRENVRRTVCRIAAQTLVSDKDYGLAISYCLSAEDWRGVGRIVDSVLDEYITGGRQKFTQYALAIAPSVQELRTQVGIHGVFVHRLVFAVRFARFHELLDKEAHQDAASDLIAIFSEDIAPTSWWAIVLCDSIPLLRHNPKLLFSSSGASLLLHKLEEIFICTSQGAGDDYLLGLTRMIQAKDEKEALERLKAVRLALAHYFARCLVLDTDRLP</sequence>
<proteinExistence type="inferred from homology"/>
<dbReference type="GO" id="GO:0006606">
    <property type="term" value="P:protein import into nucleus"/>
    <property type="evidence" value="ECO:0007669"/>
    <property type="project" value="TreeGrafter"/>
</dbReference>
<keyword evidence="4 9" id="KW-0509">mRNA transport</keyword>
<evidence type="ECO:0000256" key="2">
    <source>
        <dbReference type="ARBA" id="ARBA00005573"/>
    </source>
</evidence>
<keyword evidence="6 9" id="KW-0811">Translocation</keyword>
<name>A0A9P6EBQ3_9AGAR</name>
<comment type="similarity">
    <text evidence="2 9">Belongs to the nucleoporin Nup85 family.</text>
</comment>
<dbReference type="PANTHER" id="PTHR13373">
    <property type="entry name" value="FROUNT PROTEIN-RELATED"/>
    <property type="match status" value="1"/>
</dbReference>
<evidence type="ECO:0000256" key="5">
    <source>
        <dbReference type="ARBA" id="ARBA00022927"/>
    </source>
</evidence>
<accession>A0A9P6EBQ3</accession>
<keyword evidence="3 9" id="KW-0813">Transport</keyword>
<keyword evidence="9" id="KW-0472">Membrane</keyword>
<comment type="subunit">
    <text evidence="9">Component of the nuclear pore complex (NPC).</text>
</comment>
<comment type="subcellular location">
    <subcellularLocation>
        <location evidence="1 9">Nucleus</location>
        <location evidence="1 9">Nuclear pore complex</location>
    </subcellularLocation>
</comment>